<dbReference type="AlphaFoldDB" id="A0A9D4LPP8"/>
<accession>A0A9D4LPP8</accession>
<organism evidence="1 2">
    <name type="scientific">Dreissena polymorpha</name>
    <name type="common">Zebra mussel</name>
    <name type="synonym">Mytilus polymorpha</name>
    <dbReference type="NCBI Taxonomy" id="45954"/>
    <lineage>
        <taxon>Eukaryota</taxon>
        <taxon>Metazoa</taxon>
        <taxon>Spiralia</taxon>
        <taxon>Lophotrochozoa</taxon>
        <taxon>Mollusca</taxon>
        <taxon>Bivalvia</taxon>
        <taxon>Autobranchia</taxon>
        <taxon>Heteroconchia</taxon>
        <taxon>Euheterodonta</taxon>
        <taxon>Imparidentia</taxon>
        <taxon>Neoheterodontei</taxon>
        <taxon>Myida</taxon>
        <taxon>Dreissenoidea</taxon>
        <taxon>Dreissenidae</taxon>
        <taxon>Dreissena</taxon>
    </lineage>
</organism>
<evidence type="ECO:0000313" key="2">
    <source>
        <dbReference type="Proteomes" id="UP000828390"/>
    </source>
</evidence>
<evidence type="ECO:0000313" key="1">
    <source>
        <dbReference type="EMBL" id="KAH3861468.1"/>
    </source>
</evidence>
<name>A0A9D4LPP8_DREPO</name>
<gene>
    <name evidence="1" type="ORF">DPMN_024398</name>
</gene>
<comment type="caution">
    <text evidence="1">The sequence shown here is derived from an EMBL/GenBank/DDBJ whole genome shotgun (WGS) entry which is preliminary data.</text>
</comment>
<dbReference type="EMBL" id="JAIWYP010000002">
    <property type="protein sequence ID" value="KAH3861468.1"/>
    <property type="molecule type" value="Genomic_DNA"/>
</dbReference>
<reference evidence="1" key="1">
    <citation type="journal article" date="2019" name="bioRxiv">
        <title>The Genome of the Zebra Mussel, Dreissena polymorpha: A Resource for Invasive Species Research.</title>
        <authorList>
            <person name="McCartney M.A."/>
            <person name="Auch B."/>
            <person name="Kono T."/>
            <person name="Mallez S."/>
            <person name="Zhang Y."/>
            <person name="Obille A."/>
            <person name="Becker A."/>
            <person name="Abrahante J.E."/>
            <person name="Garbe J."/>
            <person name="Badalamenti J.P."/>
            <person name="Herman A."/>
            <person name="Mangelson H."/>
            <person name="Liachko I."/>
            <person name="Sullivan S."/>
            <person name="Sone E.D."/>
            <person name="Koren S."/>
            <person name="Silverstein K.A.T."/>
            <person name="Beckman K.B."/>
            <person name="Gohl D.M."/>
        </authorList>
    </citation>
    <scope>NUCLEOTIDE SEQUENCE</scope>
    <source>
        <strain evidence="1">Duluth1</strain>
        <tissue evidence="1">Whole animal</tissue>
    </source>
</reference>
<proteinExistence type="predicted"/>
<protein>
    <submittedName>
        <fullName evidence="1">Uncharacterized protein</fullName>
    </submittedName>
</protein>
<sequence>MLVQPKLANTELPESSRFSYKCTKMKTLHFWMCRINCQPLRLKFYLKPTDSGKENYVVHEMTRTCTLLMEDRMSITLKRAITFCINIQNMKISRSSIE</sequence>
<dbReference type="Proteomes" id="UP000828390">
    <property type="component" value="Unassembled WGS sequence"/>
</dbReference>
<reference evidence="1" key="2">
    <citation type="submission" date="2020-11" db="EMBL/GenBank/DDBJ databases">
        <authorList>
            <person name="McCartney M.A."/>
            <person name="Auch B."/>
            <person name="Kono T."/>
            <person name="Mallez S."/>
            <person name="Becker A."/>
            <person name="Gohl D.M."/>
            <person name="Silverstein K.A.T."/>
            <person name="Koren S."/>
            <person name="Bechman K.B."/>
            <person name="Herman A."/>
            <person name="Abrahante J.E."/>
            <person name="Garbe J."/>
        </authorList>
    </citation>
    <scope>NUCLEOTIDE SEQUENCE</scope>
    <source>
        <strain evidence="1">Duluth1</strain>
        <tissue evidence="1">Whole animal</tissue>
    </source>
</reference>
<keyword evidence="2" id="KW-1185">Reference proteome</keyword>